<dbReference type="RefSeq" id="WP_091531133.1">
    <property type="nucleotide sequence ID" value="NZ_FOLT01000013.1"/>
</dbReference>
<protein>
    <submittedName>
        <fullName evidence="2">Maltose 6'-phosphate phosphatase</fullName>
    </submittedName>
</protein>
<dbReference type="InterPro" id="IPR005135">
    <property type="entry name" value="Endo/exonuclease/phosphatase"/>
</dbReference>
<evidence type="ECO:0000259" key="1">
    <source>
        <dbReference type="Pfam" id="PF03372"/>
    </source>
</evidence>
<dbReference type="EMBL" id="FOLT01000013">
    <property type="protein sequence ID" value="SFC60655.1"/>
    <property type="molecule type" value="Genomic_DNA"/>
</dbReference>
<dbReference type="Proteomes" id="UP000199612">
    <property type="component" value="Unassembled WGS sequence"/>
</dbReference>
<evidence type="ECO:0000313" key="2">
    <source>
        <dbReference type="EMBL" id="SFC60655.1"/>
    </source>
</evidence>
<accession>A0A1I1KJB8</accession>
<dbReference type="STRING" id="753702.SAMN04488102_1137"/>
<dbReference type="GO" id="GO:0003824">
    <property type="term" value="F:catalytic activity"/>
    <property type="evidence" value="ECO:0007669"/>
    <property type="project" value="InterPro"/>
</dbReference>
<dbReference type="InterPro" id="IPR036691">
    <property type="entry name" value="Endo/exonu/phosph_ase_sf"/>
</dbReference>
<reference evidence="3" key="1">
    <citation type="submission" date="2016-10" db="EMBL/GenBank/DDBJ databases">
        <authorList>
            <person name="Varghese N."/>
            <person name="Submissions S."/>
        </authorList>
    </citation>
    <scope>NUCLEOTIDE SEQUENCE [LARGE SCALE GENOMIC DNA]</scope>
    <source>
        <strain evidence="3">DSM 23664</strain>
    </source>
</reference>
<sequence>MKVLTLNTHAWMEEDPYDKIEKIVDRIAAKVYRFVALQEINQSLDAEVAVDPGFIKAGGDDPGVAVKADNFALLIVEGLRERGLDYYWSWTANHIGYDKYDEGVAILSRLPFEAESLLVSDCQDYTHHYTRRILKASVEEAPNKWTVLSCHYSWWKDGKGRALFRKEWDKTRHLLEGDKETSLLVMGDFNNEAAIKGEGYDYVTVTAPFLSDSYAQAMEINGDATVISAIDGWNDHPDEKRIDYIFTDNRKRIDRYRVVFDGQNGQVVSDHFGIEAEISETN</sequence>
<dbReference type="SUPFAM" id="SSF56219">
    <property type="entry name" value="DNase I-like"/>
    <property type="match status" value="1"/>
</dbReference>
<dbReference type="OrthoDB" id="9812537at2"/>
<dbReference type="CDD" id="cd09079">
    <property type="entry name" value="RgfB-like"/>
    <property type="match status" value="1"/>
</dbReference>
<organism evidence="2 3">
    <name type="scientific">Alkalibacterium subtropicum</name>
    <dbReference type="NCBI Taxonomy" id="753702"/>
    <lineage>
        <taxon>Bacteria</taxon>
        <taxon>Bacillati</taxon>
        <taxon>Bacillota</taxon>
        <taxon>Bacilli</taxon>
        <taxon>Lactobacillales</taxon>
        <taxon>Carnobacteriaceae</taxon>
        <taxon>Alkalibacterium</taxon>
    </lineage>
</organism>
<keyword evidence="3" id="KW-1185">Reference proteome</keyword>
<evidence type="ECO:0000313" key="3">
    <source>
        <dbReference type="Proteomes" id="UP000199612"/>
    </source>
</evidence>
<name>A0A1I1KJB8_9LACT</name>
<dbReference type="AlphaFoldDB" id="A0A1I1KJB8"/>
<proteinExistence type="predicted"/>
<feature type="domain" description="Endonuclease/exonuclease/phosphatase" evidence="1">
    <location>
        <begin position="34"/>
        <end position="271"/>
    </location>
</feature>
<gene>
    <name evidence="2" type="ORF">SAMN04488102_1137</name>
</gene>
<dbReference type="Gene3D" id="3.60.10.10">
    <property type="entry name" value="Endonuclease/exonuclease/phosphatase"/>
    <property type="match status" value="1"/>
</dbReference>
<dbReference type="Pfam" id="PF03372">
    <property type="entry name" value="Exo_endo_phos"/>
    <property type="match status" value="1"/>
</dbReference>